<feature type="region of interest" description="Disordered" evidence="1">
    <location>
        <begin position="145"/>
        <end position="255"/>
    </location>
</feature>
<dbReference type="PANTHER" id="PTHR34449:SF5">
    <property type="entry name" value="ATP BINDING _ ATPASE"/>
    <property type="match status" value="1"/>
</dbReference>
<name>A0A7N0V710_KALFE</name>
<evidence type="ECO:0000259" key="2">
    <source>
        <dbReference type="Pfam" id="PF07498"/>
    </source>
</evidence>
<accession>A0A7N0V710</accession>
<dbReference type="Pfam" id="PF07498">
    <property type="entry name" value="Rho_N"/>
    <property type="match status" value="1"/>
</dbReference>
<dbReference type="OMA" id="FNYVSGY"/>
<feature type="compositionally biased region" description="Polar residues" evidence="1">
    <location>
        <begin position="145"/>
        <end position="155"/>
    </location>
</feature>
<proteinExistence type="predicted"/>
<dbReference type="EnsemblPlants" id="Kaladp0258s0001.1.v1.1">
    <property type="protein sequence ID" value="Kaladp0258s0001.1.v1.1"/>
    <property type="gene ID" value="Kaladp0258s0001.v1.1"/>
</dbReference>
<protein>
    <recommendedName>
        <fullName evidence="2">Rho termination factor-like N-terminal domain-containing protein</fullName>
    </recommendedName>
</protein>
<keyword evidence="4" id="KW-1185">Reference proteome</keyword>
<dbReference type="PANTHER" id="PTHR34449">
    <property type="entry name" value="RHO TERMINATION FACTOR"/>
    <property type="match status" value="1"/>
</dbReference>
<dbReference type="InterPro" id="IPR011112">
    <property type="entry name" value="Rho-like_N"/>
</dbReference>
<feature type="region of interest" description="Disordered" evidence="1">
    <location>
        <begin position="30"/>
        <end position="53"/>
    </location>
</feature>
<evidence type="ECO:0000256" key="1">
    <source>
        <dbReference type="SAM" id="MobiDB-lite"/>
    </source>
</evidence>
<dbReference type="GO" id="GO:0006353">
    <property type="term" value="P:DNA-templated transcription termination"/>
    <property type="evidence" value="ECO:0007669"/>
    <property type="project" value="InterPro"/>
</dbReference>
<dbReference type="Proteomes" id="UP000594263">
    <property type="component" value="Unplaced"/>
</dbReference>
<reference evidence="3" key="1">
    <citation type="submission" date="2021-01" db="UniProtKB">
        <authorList>
            <consortium name="EnsemblPlants"/>
        </authorList>
    </citation>
    <scope>IDENTIFICATION</scope>
</reference>
<feature type="compositionally biased region" description="Low complexity" evidence="1">
    <location>
        <begin position="185"/>
        <end position="203"/>
    </location>
</feature>
<dbReference type="AlphaFoldDB" id="A0A7N0V710"/>
<evidence type="ECO:0000313" key="3">
    <source>
        <dbReference type="EnsemblPlants" id="Kaladp0258s0001.1.v1.1"/>
    </source>
</evidence>
<evidence type="ECO:0000313" key="4">
    <source>
        <dbReference type="Proteomes" id="UP000594263"/>
    </source>
</evidence>
<feature type="domain" description="Rho termination factor-like N-terminal" evidence="2">
    <location>
        <begin position="276"/>
        <end position="307"/>
    </location>
</feature>
<organism evidence="3 4">
    <name type="scientific">Kalanchoe fedtschenkoi</name>
    <name type="common">Lavender scallops</name>
    <name type="synonym">South American air plant</name>
    <dbReference type="NCBI Taxonomy" id="63787"/>
    <lineage>
        <taxon>Eukaryota</taxon>
        <taxon>Viridiplantae</taxon>
        <taxon>Streptophyta</taxon>
        <taxon>Embryophyta</taxon>
        <taxon>Tracheophyta</taxon>
        <taxon>Spermatophyta</taxon>
        <taxon>Magnoliopsida</taxon>
        <taxon>eudicotyledons</taxon>
        <taxon>Gunneridae</taxon>
        <taxon>Pentapetalae</taxon>
        <taxon>Saxifragales</taxon>
        <taxon>Crassulaceae</taxon>
        <taxon>Kalanchoe</taxon>
    </lineage>
</organism>
<sequence length="314" mass="34840">MSWKCGLLIGVDANLVKRAPSLSCIHASQGLPGNSNWKNEETDSSENIDHPGLSSVTDGLVNSLASTSTPRFRVTETPGPREKEIVELFRKIQEQLRERSIIKEKKSLKSTQGKFQENGTVDSLIELLRKHSSKQRFRKFNGHASSILDTGNHSVQDGDPNGLKNTGFPKVNNRTSYESKEHNASSSTRSVSYSRRSSTISQTKTAPPPAYRRRNAADMKPYIRNKSVASPPEPALAQGPDLATHPQLDHERESDPVFHEVSDEALAAEEEIETHELSTLKLVDLRQMARSRGVKGFSKLKKSELVELLCESSL</sequence>
<dbReference type="Gramene" id="Kaladp0258s0001.1.v1.1">
    <property type="protein sequence ID" value="Kaladp0258s0001.1.v1.1"/>
    <property type="gene ID" value="Kaladp0258s0001.v1.1"/>
</dbReference>